<evidence type="ECO:0000313" key="2">
    <source>
        <dbReference type="EMBL" id="RPA72636.1"/>
    </source>
</evidence>
<feature type="compositionally biased region" description="Pro residues" evidence="1">
    <location>
        <begin position="365"/>
        <end position="374"/>
    </location>
</feature>
<evidence type="ECO:0000256" key="1">
    <source>
        <dbReference type="SAM" id="MobiDB-lite"/>
    </source>
</evidence>
<name>A0A3N4HHZ7_ASCIM</name>
<gene>
    <name evidence="2" type="ORF">BJ508DRAFT_314561</name>
</gene>
<dbReference type="EMBL" id="ML119853">
    <property type="protein sequence ID" value="RPA72636.1"/>
    <property type="molecule type" value="Genomic_DNA"/>
</dbReference>
<sequence>MDHLLHILTALQMQPPLYPNLDLGYYFASTCINNAFLTHTELTLTAIPPEDEPGACKIRSDKISRCIFIDCLESETNRTIALREGFSVCRIWMDGLDVDSYLITTSDNLLDKPLLDTIATTHNIALFVQGGGIVITSTTPPTESSSHLPSYLRNPYASEVLHPGASISPQSSNVSASLGGCFEDSQGNVYAEVCSHLFPNPDSTVIHPSNTDLTFLKYELKNAQKSAQLGLTNALRRHEKNKDTPRHAATAISITHFTTKLRTLDEEKPHLESFPDVIGTVTSSINRIIDVPDPLSYPDLEADPVTNLPSTDLPFRHDGLTLNSALILLHPTTPFSPYPHSATSPFTPITSPSTPTPDMTVTKPAEPPKPPPEPSSAVATS</sequence>
<feature type="region of interest" description="Disordered" evidence="1">
    <location>
        <begin position="339"/>
        <end position="381"/>
    </location>
</feature>
<accession>A0A3N4HHZ7</accession>
<protein>
    <submittedName>
        <fullName evidence="2">Uncharacterized protein</fullName>
    </submittedName>
</protein>
<dbReference type="AlphaFoldDB" id="A0A3N4HHZ7"/>
<dbReference type="Proteomes" id="UP000275078">
    <property type="component" value="Unassembled WGS sequence"/>
</dbReference>
<feature type="compositionally biased region" description="Low complexity" evidence="1">
    <location>
        <begin position="341"/>
        <end position="364"/>
    </location>
</feature>
<keyword evidence="3" id="KW-1185">Reference proteome</keyword>
<reference evidence="2 3" key="1">
    <citation type="journal article" date="2018" name="Nat. Ecol. Evol.">
        <title>Pezizomycetes genomes reveal the molecular basis of ectomycorrhizal truffle lifestyle.</title>
        <authorList>
            <person name="Murat C."/>
            <person name="Payen T."/>
            <person name="Noel B."/>
            <person name="Kuo A."/>
            <person name="Morin E."/>
            <person name="Chen J."/>
            <person name="Kohler A."/>
            <person name="Krizsan K."/>
            <person name="Balestrini R."/>
            <person name="Da Silva C."/>
            <person name="Montanini B."/>
            <person name="Hainaut M."/>
            <person name="Levati E."/>
            <person name="Barry K.W."/>
            <person name="Belfiori B."/>
            <person name="Cichocki N."/>
            <person name="Clum A."/>
            <person name="Dockter R.B."/>
            <person name="Fauchery L."/>
            <person name="Guy J."/>
            <person name="Iotti M."/>
            <person name="Le Tacon F."/>
            <person name="Lindquist E.A."/>
            <person name="Lipzen A."/>
            <person name="Malagnac F."/>
            <person name="Mello A."/>
            <person name="Molinier V."/>
            <person name="Miyauchi S."/>
            <person name="Poulain J."/>
            <person name="Riccioni C."/>
            <person name="Rubini A."/>
            <person name="Sitrit Y."/>
            <person name="Splivallo R."/>
            <person name="Traeger S."/>
            <person name="Wang M."/>
            <person name="Zifcakova L."/>
            <person name="Wipf D."/>
            <person name="Zambonelli A."/>
            <person name="Paolocci F."/>
            <person name="Nowrousian M."/>
            <person name="Ottonello S."/>
            <person name="Baldrian P."/>
            <person name="Spatafora J.W."/>
            <person name="Henrissat B."/>
            <person name="Nagy L.G."/>
            <person name="Aury J.M."/>
            <person name="Wincker P."/>
            <person name="Grigoriev I.V."/>
            <person name="Bonfante P."/>
            <person name="Martin F.M."/>
        </authorList>
    </citation>
    <scope>NUCLEOTIDE SEQUENCE [LARGE SCALE GENOMIC DNA]</scope>
    <source>
        <strain evidence="2 3">RN42</strain>
    </source>
</reference>
<organism evidence="2 3">
    <name type="scientific">Ascobolus immersus RN42</name>
    <dbReference type="NCBI Taxonomy" id="1160509"/>
    <lineage>
        <taxon>Eukaryota</taxon>
        <taxon>Fungi</taxon>
        <taxon>Dikarya</taxon>
        <taxon>Ascomycota</taxon>
        <taxon>Pezizomycotina</taxon>
        <taxon>Pezizomycetes</taxon>
        <taxon>Pezizales</taxon>
        <taxon>Ascobolaceae</taxon>
        <taxon>Ascobolus</taxon>
    </lineage>
</organism>
<evidence type="ECO:0000313" key="3">
    <source>
        <dbReference type="Proteomes" id="UP000275078"/>
    </source>
</evidence>
<proteinExistence type="predicted"/>